<organism evidence="2 3">
    <name type="scientific">Helicobacter colisuis</name>
    <dbReference type="NCBI Taxonomy" id="2949739"/>
    <lineage>
        <taxon>Bacteria</taxon>
        <taxon>Pseudomonadati</taxon>
        <taxon>Campylobacterota</taxon>
        <taxon>Epsilonproteobacteria</taxon>
        <taxon>Campylobacterales</taxon>
        <taxon>Helicobacteraceae</taxon>
        <taxon>Helicobacter</taxon>
    </lineage>
</organism>
<dbReference type="Proteomes" id="UP001057522">
    <property type="component" value="Unassembled WGS sequence"/>
</dbReference>
<gene>
    <name evidence="2" type="ORF">NCR95_02570</name>
</gene>
<feature type="coiled-coil region" evidence="1">
    <location>
        <begin position="3"/>
        <end position="30"/>
    </location>
</feature>
<comment type="caution">
    <text evidence="2">The sequence shown here is derived from an EMBL/GenBank/DDBJ whole genome shotgun (WGS) entry which is preliminary data.</text>
</comment>
<protein>
    <recommendedName>
        <fullName evidence="4">Flagellar protein FlgN</fullName>
    </recommendedName>
</protein>
<sequence length="151" mass="17192">MSLQFLKDALEDIKALIAITEQDISDIKEAKNEPIFARIAQKEELTSSFIRKKEAYAKSIETKLKKDYPNATLADLSYEEKQKLLGEGASEFTAQLHDKLEELKKLNYRFGKMSLAVSEFYTSLLRNIVPVEQQGYSKSTLSNSSFLKTEV</sequence>
<name>A0ABT0TUU3_9HELI</name>
<keyword evidence="1" id="KW-0175">Coiled coil</keyword>
<proteinExistence type="predicted"/>
<dbReference type="EMBL" id="JAMOKX010000002">
    <property type="protein sequence ID" value="MCL9819057.1"/>
    <property type="molecule type" value="Genomic_DNA"/>
</dbReference>
<evidence type="ECO:0000313" key="2">
    <source>
        <dbReference type="EMBL" id="MCL9819057.1"/>
    </source>
</evidence>
<accession>A0ABT0TUU3</accession>
<evidence type="ECO:0000256" key="1">
    <source>
        <dbReference type="SAM" id="Coils"/>
    </source>
</evidence>
<keyword evidence="3" id="KW-1185">Reference proteome</keyword>
<evidence type="ECO:0008006" key="4">
    <source>
        <dbReference type="Google" id="ProtNLM"/>
    </source>
</evidence>
<evidence type="ECO:0000313" key="3">
    <source>
        <dbReference type="Proteomes" id="UP001057522"/>
    </source>
</evidence>
<dbReference type="RefSeq" id="WP_181566549.1">
    <property type="nucleotide sequence ID" value="NZ_JAMOKX010000002.1"/>
</dbReference>
<reference evidence="2" key="1">
    <citation type="submission" date="2022-06" db="EMBL/GenBank/DDBJ databases">
        <title>Helicobacter colisuis sp. nov.</title>
        <authorList>
            <person name="Papic B."/>
            <person name="Gruntar I."/>
        </authorList>
    </citation>
    <scope>NUCLEOTIDE SEQUENCE</scope>
    <source>
        <strain evidence="2">11154-15</strain>
    </source>
</reference>